<accession>A0A0F8WW43</accession>
<gene>
    <name evidence="1" type="ORF">LCGC14_3102890</name>
</gene>
<proteinExistence type="predicted"/>
<sequence length="59" mass="6856">MTCKVIERFFCVYVIAKGRGFHIGNVDISCEHCLSGFLDGFDGTVIYKKRFKRLPSWEH</sequence>
<protein>
    <submittedName>
        <fullName evidence="1">Uncharacterized protein</fullName>
    </submittedName>
</protein>
<dbReference type="EMBL" id="LAZR01066919">
    <property type="protein sequence ID" value="KKK52640.1"/>
    <property type="molecule type" value="Genomic_DNA"/>
</dbReference>
<evidence type="ECO:0000313" key="1">
    <source>
        <dbReference type="EMBL" id="KKK52640.1"/>
    </source>
</evidence>
<organism evidence="1">
    <name type="scientific">marine sediment metagenome</name>
    <dbReference type="NCBI Taxonomy" id="412755"/>
    <lineage>
        <taxon>unclassified sequences</taxon>
        <taxon>metagenomes</taxon>
        <taxon>ecological metagenomes</taxon>
    </lineage>
</organism>
<comment type="caution">
    <text evidence="1">The sequence shown here is derived from an EMBL/GenBank/DDBJ whole genome shotgun (WGS) entry which is preliminary data.</text>
</comment>
<feature type="non-terminal residue" evidence="1">
    <location>
        <position position="59"/>
    </location>
</feature>
<name>A0A0F8WW43_9ZZZZ</name>
<dbReference type="AlphaFoldDB" id="A0A0F8WW43"/>
<reference evidence="1" key="1">
    <citation type="journal article" date="2015" name="Nature">
        <title>Complex archaea that bridge the gap between prokaryotes and eukaryotes.</title>
        <authorList>
            <person name="Spang A."/>
            <person name="Saw J.H."/>
            <person name="Jorgensen S.L."/>
            <person name="Zaremba-Niedzwiedzka K."/>
            <person name="Martijn J."/>
            <person name="Lind A.E."/>
            <person name="van Eijk R."/>
            <person name="Schleper C."/>
            <person name="Guy L."/>
            <person name="Ettema T.J."/>
        </authorList>
    </citation>
    <scope>NUCLEOTIDE SEQUENCE</scope>
</reference>